<dbReference type="InterPro" id="IPR008928">
    <property type="entry name" value="6-hairpin_glycosidase_sf"/>
</dbReference>
<organism evidence="1 2">
    <name type="scientific">Capsulimonas corticalis</name>
    <dbReference type="NCBI Taxonomy" id="2219043"/>
    <lineage>
        <taxon>Bacteria</taxon>
        <taxon>Bacillati</taxon>
        <taxon>Armatimonadota</taxon>
        <taxon>Armatimonadia</taxon>
        <taxon>Capsulimonadales</taxon>
        <taxon>Capsulimonadaceae</taxon>
        <taxon>Capsulimonas</taxon>
    </lineage>
</organism>
<dbReference type="GO" id="GO:0005975">
    <property type="term" value="P:carbohydrate metabolic process"/>
    <property type="evidence" value="ECO:0007669"/>
    <property type="project" value="InterPro"/>
</dbReference>
<proteinExistence type="predicted"/>
<gene>
    <name evidence="1" type="ORF">CCAX7_57330</name>
</gene>
<dbReference type="InterPro" id="IPR005198">
    <property type="entry name" value="Glyco_hydro_76"/>
</dbReference>
<reference evidence="1 2" key="1">
    <citation type="journal article" date="2019" name="Int. J. Syst. Evol. Microbiol.">
        <title>Capsulimonas corticalis gen. nov., sp. nov., an aerobic capsulated bacterium, of a novel bacterial order, Capsulimonadales ord. nov., of the class Armatimonadia of the phylum Armatimonadetes.</title>
        <authorList>
            <person name="Li J."/>
            <person name="Kudo C."/>
            <person name="Tonouchi A."/>
        </authorList>
    </citation>
    <scope>NUCLEOTIDE SEQUENCE [LARGE SCALE GENOMIC DNA]</scope>
    <source>
        <strain evidence="1 2">AX-7</strain>
    </source>
</reference>
<dbReference type="SUPFAM" id="SSF48208">
    <property type="entry name" value="Six-hairpin glycosidases"/>
    <property type="match status" value="1"/>
</dbReference>
<dbReference type="KEGG" id="ccot:CCAX7_57330"/>
<dbReference type="PANTHER" id="PTHR47791:SF3">
    <property type="entry name" value="MEIOTICALLY UP-REGULATED GENE 191 PROTEIN"/>
    <property type="match status" value="1"/>
</dbReference>
<evidence type="ECO:0000313" key="1">
    <source>
        <dbReference type="EMBL" id="BDI33682.1"/>
    </source>
</evidence>
<dbReference type="AlphaFoldDB" id="A0A402D088"/>
<dbReference type="Gene3D" id="1.50.10.20">
    <property type="match status" value="1"/>
</dbReference>
<dbReference type="InterPro" id="IPR053169">
    <property type="entry name" value="MUG_Protein"/>
</dbReference>
<sequence length="363" mass="39899">MFVTQLMATGGVLLAASVAAVLGGSVAAQAKSPDSATRDLAMDAYNKAFYKVDKGMGSFRMTSAGGHQSNFWQYAEQIETVEDAAERNPKYKQQVTELCNGFVLEHGRSWASNIYNDDILWASMAFTRAYNLTGNTTFLKYAKENFDLVWSRAYDTELIPGLWWTTDKTCKNGCVNGPGVIAAMLLFNAGQGDVYKERAVTLFENYEKNPIMCDLSKNAVSDSIDTKGKINHWVSTYNQGTFAGGAAMLGRYADAKLALQTAKDDLCGQHAPNIFNEEYGGGPNTDLPGFKGILCRWAGYYAAKSGDTSFNAWLQTNANAAWDQRNSEGITWSKFWLRAPEPKDSALYSWECSPAATIMQVCP</sequence>
<protein>
    <submittedName>
        <fullName evidence="1">Uncharacterized protein</fullName>
    </submittedName>
</protein>
<dbReference type="PANTHER" id="PTHR47791">
    <property type="entry name" value="MEIOTICALLY UP-REGULATED GENE 191 PROTEIN"/>
    <property type="match status" value="1"/>
</dbReference>
<dbReference type="Pfam" id="PF03663">
    <property type="entry name" value="Glyco_hydro_76"/>
    <property type="match status" value="1"/>
</dbReference>
<dbReference type="OrthoDB" id="2505409at2"/>
<keyword evidence="2" id="KW-1185">Reference proteome</keyword>
<dbReference type="EMBL" id="AP025739">
    <property type="protein sequence ID" value="BDI33682.1"/>
    <property type="molecule type" value="Genomic_DNA"/>
</dbReference>
<name>A0A402D088_9BACT</name>
<accession>A0A402D088</accession>
<dbReference type="RefSeq" id="WP_119322991.1">
    <property type="nucleotide sequence ID" value="NZ_AP025739.1"/>
</dbReference>
<evidence type="ECO:0000313" key="2">
    <source>
        <dbReference type="Proteomes" id="UP000287394"/>
    </source>
</evidence>
<dbReference type="Proteomes" id="UP000287394">
    <property type="component" value="Chromosome"/>
</dbReference>